<keyword evidence="1" id="KW-0812">Transmembrane</keyword>
<keyword evidence="4" id="KW-1185">Reference proteome</keyword>
<reference evidence="2 4" key="1">
    <citation type="submission" date="2014-09" db="EMBL/GenBank/DDBJ databases">
        <title>Xanthomonadaceae 3.5X direct submission.</title>
        <authorList>
            <person name="Fang T."/>
            <person name="Wang H."/>
        </authorList>
    </citation>
    <scope>NUCLEOTIDE SEQUENCE [LARGE SCALE GENOMIC DNA]</scope>
    <source>
        <strain evidence="2 4">3.5X</strain>
    </source>
</reference>
<dbReference type="EMBL" id="JROI01000007">
    <property type="protein sequence ID" value="KGI78761.1"/>
    <property type="molecule type" value="Genomic_DNA"/>
</dbReference>
<evidence type="ECO:0000313" key="2">
    <source>
        <dbReference type="EMBL" id="KGI78761.1"/>
    </source>
</evidence>
<dbReference type="Proteomes" id="UP000560000">
    <property type="component" value="Unassembled WGS sequence"/>
</dbReference>
<dbReference type="EMBL" id="JACHET010000001">
    <property type="protein sequence ID" value="MBB6184476.1"/>
    <property type="molecule type" value="Genomic_DNA"/>
</dbReference>
<protein>
    <submittedName>
        <fullName evidence="2">Uncharacterized protein</fullName>
    </submittedName>
</protein>
<proteinExistence type="predicted"/>
<evidence type="ECO:0000313" key="3">
    <source>
        <dbReference type="EMBL" id="MBB6184476.1"/>
    </source>
</evidence>
<comment type="caution">
    <text evidence="2">The sequence shown here is derived from an EMBL/GenBank/DDBJ whole genome shotgun (WGS) entry which is preliminary data.</text>
</comment>
<dbReference type="OrthoDB" id="5959416at2"/>
<keyword evidence="1" id="KW-0472">Membrane</keyword>
<evidence type="ECO:0000256" key="1">
    <source>
        <dbReference type="SAM" id="Phobius"/>
    </source>
</evidence>
<dbReference type="RefSeq" id="WP_043099297.1">
    <property type="nucleotide sequence ID" value="NZ_JACHET010000001.1"/>
</dbReference>
<keyword evidence="1" id="KW-1133">Transmembrane helix</keyword>
<dbReference type="HOGENOM" id="CLU_2718386_0_0_6"/>
<feature type="transmembrane region" description="Helical" evidence="1">
    <location>
        <begin position="51"/>
        <end position="69"/>
    </location>
</feature>
<dbReference type="AlphaFoldDB" id="A0A099CYJ9"/>
<organism evidence="2 4">
    <name type="scientific">Oleiagrimonas soli</name>
    <dbReference type="NCBI Taxonomy" id="1543381"/>
    <lineage>
        <taxon>Bacteria</taxon>
        <taxon>Pseudomonadati</taxon>
        <taxon>Pseudomonadota</taxon>
        <taxon>Gammaproteobacteria</taxon>
        <taxon>Lysobacterales</taxon>
        <taxon>Rhodanobacteraceae</taxon>
        <taxon>Oleiagrimonas</taxon>
    </lineage>
</organism>
<name>A0A099CYJ9_9GAMM</name>
<reference evidence="3 5" key="2">
    <citation type="submission" date="2020-08" db="EMBL/GenBank/DDBJ databases">
        <title>Genomic Encyclopedia of Type Strains, Phase IV (KMG-IV): sequencing the most valuable type-strain genomes for metagenomic binning, comparative biology and taxonomic classification.</title>
        <authorList>
            <person name="Goeker M."/>
        </authorList>
    </citation>
    <scope>NUCLEOTIDE SEQUENCE [LARGE SCALE GENOMIC DNA]</scope>
    <source>
        <strain evidence="3 5">DSM 107085</strain>
    </source>
</reference>
<sequence>MRIALMVIGIILLIAGIWVVAGHGSYTATETVVSVGDHALKATHDKSIPQWAGIAGIVVGALLTLGGLLRKR</sequence>
<accession>A0A099CYJ9</accession>
<gene>
    <name evidence="3" type="ORF">HNQ86_001821</name>
    <name evidence="2" type="ORF">LF63_0102050</name>
</gene>
<evidence type="ECO:0000313" key="5">
    <source>
        <dbReference type="Proteomes" id="UP000560000"/>
    </source>
</evidence>
<evidence type="ECO:0000313" key="4">
    <source>
        <dbReference type="Proteomes" id="UP000029708"/>
    </source>
</evidence>
<dbReference type="Proteomes" id="UP000029708">
    <property type="component" value="Unassembled WGS sequence"/>
</dbReference>